<dbReference type="Proteomes" id="UP001501612">
    <property type="component" value="Unassembled WGS sequence"/>
</dbReference>
<reference evidence="4" key="1">
    <citation type="journal article" date="2019" name="Int. J. Syst. Evol. Microbiol.">
        <title>The Global Catalogue of Microorganisms (GCM) 10K type strain sequencing project: providing services to taxonomists for standard genome sequencing and annotation.</title>
        <authorList>
            <consortium name="The Broad Institute Genomics Platform"/>
            <consortium name="The Broad Institute Genome Sequencing Center for Infectious Disease"/>
            <person name="Wu L."/>
            <person name="Ma J."/>
        </authorList>
    </citation>
    <scope>NUCLEOTIDE SEQUENCE [LARGE SCALE GENOMIC DNA]</scope>
    <source>
        <strain evidence="4">JCM 14046</strain>
    </source>
</reference>
<feature type="compositionally biased region" description="Basic and acidic residues" evidence="1">
    <location>
        <begin position="63"/>
        <end position="74"/>
    </location>
</feature>
<dbReference type="PROSITE" id="PS50056">
    <property type="entry name" value="TYR_PHOSPHATASE_2"/>
    <property type="match status" value="1"/>
</dbReference>
<dbReference type="RefSeq" id="WP_344002854.1">
    <property type="nucleotide sequence ID" value="NZ_BAAAMY010000001.1"/>
</dbReference>
<name>A0ABP5AAH5_9ACTN</name>
<dbReference type="InterPro" id="IPR026893">
    <property type="entry name" value="Tyr/Ser_Pase_IphP-type"/>
</dbReference>
<dbReference type="SUPFAM" id="SSF52799">
    <property type="entry name" value="(Phosphotyrosine protein) phosphatases II"/>
    <property type="match status" value="1"/>
</dbReference>
<dbReference type="InterPro" id="IPR000387">
    <property type="entry name" value="Tyr_Pase_dom"/>
</dbReference>
<dbReference type="InterPro" id="IPR016130">
    <property type="entry name" value="Tyr_Pase_AS"/>
</dbReference>
<accession>A0ABP5AAH5</accession>
<sequence>MSREVAADGLHNVRDLGGLPTARAAAGLTSYGVVVRAPRRELLTARGWEQLRAYGVRAVVDLRNDDERGPRPGDPDPPSRPGAGVTVRHRPTEDPAHAEFVRVCGPILDRPAYWGHNLRLLPHLVADALSAVARSEGAVLLHCSAGRDRTGMLSALLLAHAGVAPEVVADDWELSVRAMLRRPPWSGAEDHLTTLAPDALEAWVARGRREVVALVDRDVDALLATVGIAARDRRSLRDRLTG</sequence>
<dbReference type="Gene3D" id="3.90.190.10">
    <property type="entry name" value="Protein tyrosine phosphatase superfamily"/>
    <property type="match status" value="1"/>
</dbReference>
<proteinExistence type="predicted"/>
<dbReference type="EMBL" id="BAAAMY010000001">
    <property type="protein sequence ID" value="GAA1906099.1"/>
    <property type="molecule type" value="Genomic_DNA"/>
</dbReference>
<feature type="region of interest" description="Disordered" evidence="1">
    <location>
        <begin position="63"/>
        <end position="92"/>
    </location>
</feature>
<evidence type="ECO:0000256" key="1">
    <source>
        <dbReference type="SAM" id="MobiDB-lite"/>
    </source>
</evidence>
<evidence type="ECO:0000313" key="3">
    <source>
        <dbReference type="EMBL" id="GAA1906099.1"/>
    </source>
</evidence>
<gene>
    <name evidence="3" type="ORF">GCM10009737_03620</name>
</gene>
<protein>
    <submittedName>
        <fullName evidence="3">Tyrosine-protein phosphatase</fullName>
    </submittedName>
</protein>
<evidence type="ECO:0000313" key="4">
    <source>
        <dbReference type="Proteomes" id="UP001501612"/>
    </source>
</evidence>
<dbReference type="PROSITE" id="PS00383">
    <property type="entry name" value="TYR_PHOSPHATASE_1"/>
    <property type="match status" value="1"/>
</dbReference>
<organism evidence="3 4">
    <name type="scientific">Nocardioides lentus</name>
    <dbReference type="NCBI Taxonomy" id="338077"/>
    <lineage>
        <taxon>Bacteria</taxon>
        <taxon>Bacillati</taxon>
        <taxon>Actinomycetota</taxon>
        <taxon>Actinomycetes</taxon>
        <taxon>Propionibacteriales</taxon>
        <taxon>Nocardioidaceae</taxon>
        <taxon>Nocardioides</taxon>
    </lineage>
</organism>
<comment type="caution">
    <text evidence="3">The sequence shown here is derived from an EMBL/GenBank/DDBJ whole genome shotgun (WGS) entry which is preliminary data.</text>
</comment>
<keyword evidence="4" id="KW-1185">Reference proteome</keyword>
<feature type="domain" description="Tyrosine specific protein phosphatases" evidence="2">
    <location>
        <begin position="126"/>
        <end position="193"/>
    </location>
</feature>
<dbReference type="InterPro" id="IPR029021">
    <property type="entry name" value="Prot-tyrosine_phosphatase-like"/>
</dbReference>
<dbReference type="Pfam" id="PF13350">
    <property type="entry name" value="Y_phosphatase3"/>
    <property type="match status" value="1"/>
</dbReference>
<evidence type="ECO:0000259" key="2">
    <source>
        <dbReference type="PROSITE" id="PS50056"/>
    </source>
</evidence>